<reference evidence="1 2" key="1">
    <citation type="journal article" date="2019" name="Sci. Rep.">
        <title>Orb-weaving spider Araneus ventricosus genome elucidates the spidroin gene catalogue.</title>
        <authorList>
            <person name="Kono N."/>
            <person name="Nakamura H."/>
            <person name="Ohtoshi R."/>
            <person name="Moran D.A.P."/>
            <person name="Shinohara A."/>
            <person name="Yoshida Y."/>
            <person name="Fujiwara M."/>
            <person name="Mori M."/>
            <person name="Tomita M."/>
            <person name="Arakawa K."/>
        </authorList>
    </citation>
    <scope>NUCLEOTIDE SEQUENCE [LARGE SCALE GENOMIC DNA]</scope>
</reference>
<dbReference type="Proteomes" id="UP000499080">
    <property type="component" value="Unassembled WGS sequence"/>
</dbReference>
<evidence type="ECO:0000313" key="1">
    <source>
        <dbReference type="EMBL" id="GBL73200.1"/>
    </source>
</evidence>
<sequence length="109" mass="12590">MSALGTTNPLYPIRTKQHVFAFITPRDIFLLFLDPILVRLRPFYKRLAILRRDHRFLDGASSIQTSYLKPTPVSTNRGLWVWGSQSSSAMSTAVRQVLTHKRRKTFLSK</sequence>
<keyword evidence="2" id="KW-1185">Reference proteome</keyword>
<comment type="caution">
    <text evidence="1">The sequence shown here is derived from an EMBL/GenBank/DDBJ whole genome shotgun (WGS) entry which is preliminary data.</text>
</comment>
<dbReference type="AlphaFoldDB" id="A0A4Y2A0K7"/>
<proteinExistence type="predicted"/>
<dbReference type="EMBL" id="BGPR01000003">
    <property type="protein sequence ID" value="GBL73200.1"/>
    <property type="molecule type" value="Genomic_DNA"/>
</dbReference>
<gene>
    <name evidence="1" type="ORF">AVEN_159265_1</name>
</gene>
<name>A0A4Y2A0K7_ARAVE</name>
<protein>
    <submittedName>
        <fullName evidence="1">Uncharacterized protein</fullName>
    </submittedName>
</protein>
<evidence type="ECO:0000313" key="2">
    <source>
        <dbReference type="Proteomes" id="UP000499080"/>
    </source>
</evidence>
<organism evidence="1 2">
    <name type="scientific">Araneus ventricosus</name>
    <name type="common">Orbweaver spider</name>
    <name type="synonym">Epeira ventricosa</name>
    <dbReference type="NCBI Taxonomy" id="182803"/>
    <lineage>
        <taxon>Eukaryota</taxon>
        <taxon>Metazoa</taxon>
        <taxon>Ecdysozoa</taxon>
        <taxon>Arthropoda</taxon>
        <taxon>Chelicerata</taxon>
        <taxon>Arachnida</taxon>
        <taxon>Araneae</taxon>
        <taxon>Araneomorphae</taxon>
        <taxon>Entelegynae</taxon>
        <taxon>Araneoidea</taxon>
        <taxon>Araneidae</taxon>
        <taxon>Araneus</taxon>
    </lineage>
</organism>
<accession>A0A4Y2A0K7</accession>